<evidence type="ECO:0000313" key="3">
    <source>
        <dbReference type="Proteomes" id="UP000886998"/>
    </source>
</evidence>
<sequence length="113" mass="13345">MLYRNERTTNLEEMKLSITAFIRLEAAIVVPTCCSFPLTTFPFLFSVYRKDKRSDEGNWILRQGTDSIYYAEDRKQLKSFICAETSDKRECITVRYCEKYNIKVLLETHNLVL</sequence>
<proteinExistence type="predicted"/>
<accession>A0A8X7BRL2</accession>
<keyword evidence="1" id="KW-1133">Transmembrane helix</keyword>
<reference evidence="2" key="1">
    <citation type="submission" date="2020-08" db="EMBL/GenBank/DDBJ databases">
        <title>Multicomponent nature underlies the extraordinary mechanical properties of spider dragline silk.</title>
        <authorList>
            <person name="Kono N."/>
            <person name="Nakamura H."/>
            <person name="Mori M."/>
            <person name="Yoshida Y."/>
            <person name="Ohtoshi R."/>
            <person name="Malay A.D."/>
            <person name="Moran D.A.P."/>
            <person name="Tomita M."/>
            <person name="Numata K."/>
            <person name="Arakawa K."/>
        </authorList>
    </citation>
    <scope>NUCLEOTIDE SEQUENCE</scope>
</reference>
<keyword evidence="3" id="KW-1185">Reference proteome</keyword>
<keyword evidence="1" id="KW-0812">Transmembrane</keyword>
<dbReference type="AlphaFoldDB" id="A0A8X7BRL2"/>
<evidence type="ECO:0000313" key="2">
    <source>
        <dbReference type="EMBL" id="GFY42151.1"/>
    </source>
</evidence>
<feature type="transmembrane region" description="Helical" evidence="1">
    <location>
        <begin position="20"/>
        <end position="45"/>
    </location>
</feature>
<evidence type="ECO:0000256" key="1">
    <source>
        <dbReference type="SAM" id="Phobius"/>
    </source>
</evidence>
<protein>
    <submittedName>
        <fullName evidence="2">Uncharacterized protein</fullName>
    </submittedName>
</protein>
<dbReference type="EMBL" id="BMAV01002908">
    <property type="protein sequence ID" value="GFY42151.1"/>
    <property type="molecule type" value="Genomic_DNA"/>
</dbReference>
<keyword evidence="1" id="KW-0472">Membrane</keyword>
<organism evidence="2 3">
    <name type="scientific">Trichonephila inaurata madagascariensis</name>
    <dbReference type="NCBI Taxonomy" id="2747483"/>
    <lineage>
        <taxon>Eukaryota</taxon>
        <taxon>Metazoa</taxon>
        <taxon>Ecdysozoa</taxon>
        <taxon>Arthropoda</taxon>
        <taxon>Chelicerata</taxon>
        <taxon>Arachnida</taxon>
        <taxon>Araneae</taxon>
        <taxon>Araneomorphae</taxon>
        <taxon>Entelegynae</taxon>
        <taxon>Araneoidea</taxon>
        <taxon>Nephilidae</taxon>
        <taxon>Trichonephila</taxon>
        <taxon>Trichonephila inaurata</taxon>
    </lineage>
</organism>
<comment type="caution">
    <text evidence="2">The sequence shown here is derived from an EMBL/GenBank/DDBJ whole genome shotgun (WGS) entry which is preliminary data.</text>
</comment>
<gene>
    <name evidence="2" type="ORF">TNIN_77301</name>
</gene>
<name>A0A8X7BRL2_9ARAC</name>
<dbReference type="Proteomes" id="UP000886998">
    <property type="component" value="Unassembled WGS sequence"/>
</dbReference>